<feature type="compositionally biased region" description="Basic residues" evidence="1">
    <location>
        <begin position="732"/>
        <end position="748"/>
    </location>
</feature>
<evidence type="ECO:0000313" key="2">
    <source>
        <dbReference type="EMBL" id="KAF2275701.1"/>
    </source>
</evidence>
<feature type="compositionally biased region" description="Low complexity" evidence="1">
    <location>
        <begin position="482"/>
        <end position="491"/>
    </location>
</feature>
<evidence type="ECO:0000313" key="3">
    <source>
        <dbReference type="Proteomes" id="UP000800097"/>
    </source>
</evidence>
<feature type="region of interest" description="Disordered" evidence="1">
    <location>
        <begin position="151"/>
        <end position="748"/>
    </location>
</feature>
<feature type="compositionally biased region" description="Low complexity" evidence="1">
    <location>
        <begin position="184"/>
        <end position="194"/>
    </location>
</feature>
<feature type="compositionally biased region" description="Low complexity" evidence="1">
    <location>
        <begin position="71"/>
        <end position="80"/>
    </location>
</feature>
<feature type="compositionally biased region" description="Basic and acidic residues" evidence="1">
    <location>
        <begin position="671"/>
        <end position="682"/>
    </location>
</feature>
<proteinExistence type="predicted"/>
<feature type="compositionally biased region" description="Basic residues" evidence="1">
    <location>
        <begin position="660"/>
        <end position="670"/>
    </location>
</feature>
<dbReference type="AlphaFoldDB" id="A0A6A6JGL7"/>
<feature type="compositionally biased region" description="Low complexity" evidence="1">
    <location>
        <begin position="501"/>
        <end position="516"/>
    </location>
</feature>
<accession>A0A6A6JGL7</accession>
<dbReference type="RefSeq" id="XP_033653240.1">
    <property type="nucleotide sequence ID" value="XM_033799797.1"/>
</dbReference>
<reference evidence="2" key="1">
    <citation type="journal article" date="2020" name="Stud. Mycol.">
        <title>101 Dothideomycetes genomes: a test case for predicting lifestyles and emergence of pathogens.</title>
        <authorList>
            <person name="Haridas S."/>
            <person name="Albert R."/>
            <person name="Binder M."/>
            <person name="Bloem J."/>
            <person name="Labutti K."/>
            <person name="Salamov A."/>
            <person name="Andreopoulos B."/>
            <person name="Baker S."/>
            <person name="Barry K."/>
            <person name="Bills G."/>
            <person name="Bluhm B."/>
            <person name="Cannon C."/>
            <person name="Castanera R."/>
            <person name="Culley D."/>
            <person name="Daum C."/>
            <person name="Ezra D."/>
            <person name="Gonzalez J."/>
            <person name="Henrissat B."/>
            <person name="Kuo A."/>
            <person name="Liang C."/>
            <person name="Lipzen A."/>
            <person name="Lutzoni F."/>
            <person name="Magnuson J."/>
            <person name="Mondo S."/>
            <person name="Nolan M."/>
            <person name="Ohm R."/>
            <person name="Pangilinan J."/>
            <person name="Park H.-J."/>
            <person name="Ramirez L."/>
            <person name="Alfaro M."/>
            <person name="Sun H."/>
            <person name="Tritt A."/>
            <person name="Yoshinaga Y."/>
            <person name="Zwiers L.-H."/>
            <person name="Turgeon B."/>
            <person name="Goodwin S."/>
            <person name="Spatafora J."/>
            <person name="Crous P."/>
            <person name="Grigoriev I."/>
        </authorList>
    </citation>
    <scope>NUCLEOTIDE SEQUENCE</scope>
    <source>
        <strain evidence="2">CBS 379.55</strain>
    </source>
</reference>
<feature type="compositionally biased region" description="Basic and acidic residues" evidence="1">
    <location>
        <begin position="375"/>
        <end position="440"/>
    </location>
</feature>
<feature type="compositionally biased region" description="Basic and acidic residues" evidence="1">
    <location>
        <begin position="322"/>
        <end position="367"/>
    </location>
</feature>
<dbReference type="EMBL" id="ML986496">
    <property type="protein sequence ID" value="KAF2275701.1"/>
    <property type="molecule type" value="Genomic_DNA"/>
</dbReference>
<name>A0A6A6JGL7_WESOR</name>
<feature type="compositionally biased region" description="Acidic residues" evidence="1">
    <location>
        <begin position="715"/>
        <end position="726"/>
    </location>
</feature>
<feature type="compositionally biased region" description="Basic and acidic residues" evidence="1">
    <location>
        <begin position="287"/>
        <end position="313"/>
    </location>
</feature>
<dbReference type="GeneID" id="54552972"/>
<gene>
    <name evidence="2" type="ORF">EI97DRAFT_443119</name>
</gene>
<organism evidence="2 3">
    <name type="scientific">Westerdykella ornata</name>
    <dbReference type="NCBI Taxonomy" id="318751"/>
    <lineage>
        <taxon>Eukaryota</taxon>
        <taxon>Fungi</taxon>
        <taxon>Dikarya</taxon>
        <taxon>Ascomycota</taxon>
        <taxon>Pezizomycotina</taxon>
        <taxon>Dothideomycetes</taxon>
        <taxon>Pleosporomycetidae</taxon>
        <taxon>Pleosporales</taxon>
        <taxon>Sporormiaceae</taxon>
        <taxon>Westerdykella</taxon>
    </lineage>
</organism>
<keyword evidence="3" id="KW-1185">Reference proteome</keyword>
<dbReference type="OrthoDB" id="3937441at2759"/>
<feature type="compositionally biased region" description="Low complexity" evidence="1">
    <location>
        <begin position="272"/>
        <end position="284"/>
    </location>
</feature>
<feature type="compositionally biased region" description="Low complexity" evidence="1">
    <location>
        <begin position="683"/>
        <end position="693"/>
    </location>
</feature>
<feature type="compositionally biased region" description="Basic and acidic residues" evidence="1">
    <location>
        <begin position="86"/>
        <end position="98"/>
    </location>
</feature>
<protein>
    <submittedName>
        <fullName evidence="2">Uncharacterized protein</fullName>
    </submittedName>
</protein>
<feature type="compositionally biased region" description="Polar residues" evidence="1">
    <location>
        <begin position="605"/>
        <end position="618"/>
    </location>
</feature>
<sequence length="748" mass="83778">MCRVEERVYVDDDGRRQAFEECFRCENSRGGRLCPNVRRKTVEYRSRPPASSVSRDDNASPASTYNPPTPTGATTIIIQPQKPTHSRRDSTSRGETTRVIKPEIIFDFGSKKDKGKKYPAASIKSYKRTSLGGTSTTSNDVAIESPGSEASYTLRTGFPEAPVPPAGTGPGYNTRPAVPHHRQTSSTSSFTTSSRPPSLVVTSDAESPSLRRVARYPPTIVHNPPPAPASPQASQPPSSPYRTTIAVPRDSKESFGSEGTFPLDYSHIQGFASSSQASSSRAAAPEITDRDEFRAQQRRERAEADKRHQEQADLKMAQMMQDEERRRAEEDRRQAEIERGRAEARARERAEKKFAEHEKDRADERERIRRMKQQQQDDRAAQEAERAAKEAQERAARLARKEAERLQDEIARKEREVRNAESKLRRKERDSRPPTRDPTKRGRRRSMSQHEVLEQRRLLAEEQNQIALEREADERRRREEQAAALLEQQQQSHYWDPRGGNRLPMANNAAPMARRNSVTARRGSVSGVPTLPPGALDRRNSQSQHRVSVIQPSPPVPIVTPASISNTSLPPPLLSPTVAPRSFSRPPSARHSSYDKENPFAVTNPRLSNTSQDTTNPFAQPGAAPLPLDPWDARDMRDALPQEPTGRMSHTRQPSSDDHRHRHHHGHSLRRRGEEVIERAAAKAESSSSRSSRTVTHERARQATRAMGKAVGFVTDDEDSEGASEQEDPRKGRSKKGKGKKRVGTGTQ</sequence>
<feature type="region of interest" description="Disordered" evidence="1">
    <location>
        <begin position="28"/>
        <end position="98"/>
    </location>
</feature>
<feature type="compositionally biased region" description="Basic and acidic residues" evidence="1">
    <location>
        <begin position="468"/>
        <end position="481"/>
    </location>
</feature>
<dbReference type="Proteomes" id="UP000800097">
    <property type="component" value="Unassembled WGS sequence"/>
</dbReference>
<feature type="compositionally biased region" description="Basic and acidic residues" evidence="1">
    <location>
        <begin position="451"/>
        <end position="460"/>
    </location>
</feature>
<evidence type="ECO:0000256" key="1">
    <source>
        <dbReference type="SAM" id="MobiDB-lite"/>
    </source>
</evidence>
<feature type="compositionally biased region" description="Basic and acidic residues" evidence="1">
    <location>
        <begin position="631"/>
        <end position="640"/>
    </location>
</feature>